<dbReference type="Gene3D" id="3.40.1090.10">
    <property type="entry name" value="Cytosolic phospholipase A2 catalytic domain"/>
    <property type="match status" value="2"/>
</dbReference>
<dbReference type="EMBL" id="MDHN01000021">
    <property type="protein sequence ID" value="OFC70922.1"/>
    <property type="molecule type" value="Genomic_DNA"/>
</dbReference>
<evidence type="ECO:0000256" key="4">
    <source>
        <dbReference type="PROSITE-ProRule" id="PRU01161"/>
    </source>
</evidence>
<feature type="short sequence motif" description="GXSXG" evidence="4">
    <location>
        <begin position="40"/>
        <end position="44"/>
    </location>
</feature>
<dbReference type="InterPro" id="IPR050301">
    <property type="entry name" value="NTE"/>
</dbReference>
<dbReference type="PANTHER" id="PTHR14226">
    <property type="entry name" value="NEUROPATHY TARGET ESTERASE/SWISS CHEESE D.MELANOGASTER"/>
    <property type="match status" value="1"/>
</dbReference>
<keyword evidence="3 4" id="KW-0443">Lipid metabolism</keyword>
<accession>A0A1E7ZBS7</accession>
<keyword evidence="1 4" id="KW-0378">Hydrolase</keyword>
<feature type="active site" description="Nucleophile" evidence="4">
    <location>
        <position position="42"/>
    </location>
</feature>
<feature type="short sequence motif" description="DGA/G" evidence="4">
    <location>
        <begin position="183"/>
        <end position="185"/>
    </location>
</feature>
<dbReference type="PANTHER" id="PTHR14226:SF78">
    <property type="entry name" value="SLR0060 PROTEIN"/>
    <property type="match status" value="1"/>
</dbReference>
<name>A0A1E7ZBS7_9ALTE</name>
<sequence>MKPLTINLALQGGGAHGAFTWGVLSRLLDEQWLSFEGVSGTSAGAMNAVMLAEGWRKGGRQGAKDQLRDFWHAIAEKGIKMPVPNFIEQSVNKLFMSMFEQFSPYDINVLDINPLKDVLVDLVDFKALQLACPHSLFIAATEVTTGKLELFREQELTVEHVLASACLPNLYKAVEIHNKHYWDGGYSGNPAVYPLIHDCEAEDVLIVLLQPLQRTVLPQKTAQIKDRVNELTFHCAFLREMRGILDVKMSSQRWGLVSGEFEKKIRQMHTHLIENEELMNSLDQFSKYNSSSEFLQCLYDEGVATAEHWLETNSGDLGKRDSCDVVGLFS</sequence>
<gene>
    <name evidence="6" type="ORF">BFC18_10795</name>
</gene>
<evidence type="ECO:0000256" key="1">
    <source>
        <dbReference type="ARBA" id="ARBA00022801"/>
    </source>
</evidence>
<organism evidence="6 7">
    <name type="scientific">Alteromonas confluentis</name>
    <dbReference type="NCBI Taxonomy" id="1656094"/>
    <lineage>
        <taxon>Bacteria</taxon>
        <taxon>Pseudomonadati</taxon>
        <taxon>Pseudomonadota</taxon>
        <taxon>Gammaproteobacteria</taxon>
        <taxon>Alteromonadales</taxon>
        <taxon>Alteromonadaceae</taxon>
        <taxon>Alteromonas/Salinimonas group</taxon>
        <taxon>Alteromonas</taxon>
    </lineage>
</organism>
<dbReference type="AlphaFoldDB" id="A0A1E7ZBS7"/>
<dbReference type="Proteomes" id="UP000175691">
    <property type="component" value="Unassembled WGS sequence"/>
</dbReference>
<dbReference type="SUPFAM" id="SSF52151">
    <property type="entry name" value="FabD/lysophospholipase-like"/>
    <property type="match status" value="1"/>
</dbReference>
<keyword evidence="2 4" id="KW-0442">Lipid degradation</keyword>
<comment type="caution">
    <text evidence="6">The sequence shown here is derived from an EMBL/GenBank/DDBJ whole genome shotgun (WGS) entry which is preliminary data.</text>
</comment>
<evidence type="ECO:0000313" key="6">
    <source>
        <dbReference type="EMBL" id="OFC70922.1"/>
    </source>
</evidence>
<dbReference type="GO" id="GO:0016042">
    <property type="term" value="P:lipid catabolic process"/>
    <property type="evidence" value="ECO:0007669"/>
    <property type="project" value="UniProtKB-UniRule"/>
</dbReference>
<dbReference type="InterPro" id="IPR016035">
    <property type="entry name" value="Acyl_Trfase/lysoPLipase"/>
</dbReference>
<evidence type="ECO:0000313" key="7">
    <source>
        <dbReference type="Proteomes" id="UP000175691"/>
    </source>
</evidence>
<dbReference type="RefSeq" id="WP_070125315.1">
    <property type="nucleotide sequence ID" value="NZ_MDHN01000021.1"/>
</dbReference>
<dbReference type="GO" id="GO:0016787">
    <property type="term" value="F:hydrolase activity"/>
    <property type="evidence" value="ECO:0007669"/>
    <property type="project" value="UniProtKB-UniRule"/>
</dbReference>
<dbReference type="OrthoDB" id="9798773at2"/>
<protein>
    <recommendedName>
        <fullName evidence="5">PNPLA domain-containing protein</fullName>
    </recommendedName>
</protein>
<dbReference type="STRING" id="1656094.BFC18_10795"/>
<feature type="domain" description="PNPLA" evidence="5">
    <location>
        <begin position="8"/>
        <end position="196"/>
    </location>
</feature>
<dbReference type="PROSITE" id="PS51635">
    <property type="entry name" value="PNPLA"/>
    <property type="match status" value="1"/>
</dbReference>
<evidence type="ECO:0000259" key="5">
    <source>
        <dbReference type="PROSITE" id="PS51635"/>
    </source>
</evidence>
<feature type="active site" description="Proton acceptor" evidence="4">
    <location>
        <position position="183"/>
    </location>
</feature>
<evidence type="ECO:0000256" key="3">
    <source>
        <dbReference type="ARBA" id="ARBA00023098"/>
    </source>
</evidence>
<proteinExistence type="predicted"/>
<dbReference type="Pfam" id="PF01734">
    <property type="entry name" value="Patatin"/>
    <property type="match status" value="1"/>
</dbReference>
<feature type="short sequence motif" description="GXGXXG" evidence="4">
    <location>
        <begin position="12"/>
        <end position="17"/>
    </location>
</feature>
<evidence type="ECO:0000256" key="2">
    <source>
        <dbReference type="ARBA" id="ARBA00022963"/>
    </source>
</evidence>
<dbReference type="InterPro" id="IPR002641">
    <property type="entry name" value="PNPLA_dom"/>
</dbReference>
<keyword evidence="7" id="KW-1185">Reference proteome</keyword>
<reference evidence="6 7" key="1">
    <citation type="submission" date="2016-08" db="EMBL/GenBank/DDBJ databases">
        <authorList>
            <person name="Seilhamer J.J."/>
        </authorList>
    </citation>
    <scope>NUCLEOTIDE SEQUENCE [LARGE SCALE GENOMIC DNA]</scope>
    <source>
        <strain evidence="6 7">KCTC 42603</strain>
    </source>
</reference>